<dbReference type="SUPFAM" id="SSF54909">
    <property type="entry name" value="Dimeric alpha+beta barrel"/>
    <property type="match status" value="2"/>
</dbReference>
<dbReference type="AlphaFoldDB" id="A0A059KS47"/>
<evidence type="ECO:0000313" key="4">
    <source>
        <dbReference type="Proteomes" id="UP000026714"/>
    </source>
</evidence>
<accession>A0A059KS47</accession>
<dbReference type="Gene3D" id="3.30.70.100">
    <property type="match status" value="2"/>
</dbReference>
<dbReference type="Proteomes" id="UP000026714">
    <property type="component" value="Unassembled WGS sequence"/>
</dbReference>
<comment type="similarity">
    <text evidence="1">Belongs to the NipSnap family.</text>
</comment>
<reference evidence="3 4" key="1">
    <citation type="journal article" date="2014" name="FEMS Microbiol. Ecol.">
        <title>Sphaerotilus natans encrusted with nanoball-shaped Fe(III) oxide minerals formed by nitrate-reducing mixotrophic Fe(II) oxidation.</title>
        <authorList>
            <person name="Park S."/>
            <person name="Kim D.H."/>
            <person name="Lee J.H."/>
            <person name="Hur H.G."/>
        </authorList>
    </citation>
    <scope>NUCLEOTIDE SEQUENCE [LARGE SCALE GENOMIC DNA]</scope>
    <source>
        <strain evidence="3 4">DSM 6575</strain>
    </source>
</reference>
<gene>
    <name evidence="3" type="ORF">X805_00900</name>
</gene>
<keyword evidence="4" id="KW-1185">Reference proteome</keyword>
<feature type="domain" description="NIPSNAP" evidence="2">
    <location>
        <begin position="110"/>
        <end position="205"/>
    </location>
</feature>
<proteinExistence type="inferred from homology"/>
<dbReference type="STRING" id="34103.SAMN05421778_1287"/>
<evidence type="ECO:0000259" key="2">
    <source>
        <dbReference type="Pfam" id="PF07978"/>
    </source>
</evidence>
<protein>
    <submittedName>
        <fullName evidence="3">NIPX805P family protein</fullName>
    </submittedName>
</protein>
<comment type="caution">
    <text evidence="3">The sequence shown here is derived from an EMBL/GenBank/DDBJ whole genome shotgun (WGS) entry which is preliminary data.</text>
</comment>
<name>A0A059KS47_9BURK</name>
<dbReference type="eggNOG" id="ENOG50305ZK">
    <property type="taxonomic scope" value="Bacteria"/>
</dbReference>
<evidence type="ECO:0000256" key="1">
    <source>
        <dbReference type="ARBA" id="ARBA00005291"/>
    </source>
</evidence>
<feature type="domain" description="NIPSNAP" evidence="2">
    <location>
        <begin position="6"/>
        <end position="76"/>
    </location>
</feature>
<evidence type="ECO:0000313" key="3">
    <source>
        <dbReference type="EMBL" id="KDB54317.1"/>
    </source>
</evidence>
<dbReference type="InterPro" id="IPR012577">
    <property type="entry name" value="NIPSNAP"/>
</dbReference>
<dbReference type="PANTHER" id="PTHR21017:SF17">
    <property type="entry name" value="PROTEIN NIPSNAP"/>
    <property type="match status" value="1"/>
</dbReference>
<dbReference type="RefSeq" id="WP_037477039.1">
    <property type="nucleotide sequence ID" value="NZ_AZRA01000003.1"/>
</dbReference>
<sequence>MSHAVYELATLTLRLGTTPTAATAVEAWSRDPEAAGTLLGCWFSDIGALNELVVLRGFASEAEMSRERRRTLMAANPFGCADFLTRMDLAGYAPFPWMAPVEPGSFGPIYEIRSYELKTGGLQPTLAAWEKALPERTRISPCTIAMYALEGTPRITHIWPAASLNERSKARADAVSQGVWPPVGGPAWLMPQMKSGIYLPTAVSPLK</sequence>
<dbReference type="Pfam" id="PF07978">
    <property type="entry name" value="NIPSNAP"/>
    <property type="match status" value="2"/>
</dbReference>
<organism evidence="3 4">
    <name type="scientific">Sphaerotilus natans subsp. natans DSM 6575</name>
    <dbReference type="NCBI Taxonomy" id="1286631"/>
    <lineage>
        <taxon>Bacteria</taxon>
        <taxon>Pseudomonadati</taxon>
        <taxon>Pseudomonadota</taxon>
        <taxon>Betaproteobacteria</taxon>
        <taxon>Burkholderiales</taxon>
        <taxon>Sphaerotilaceae</taxon>
        <taxon>Sphaerotilus</taxon>
    </lineage>
</organism>
<dbReference type="EMBL" id="AZRA01000003">
    <property type="protein sequence ID" value="KDB54317.1"/>
    <property type="molecule type" value="Genomic_DNA"/>
</dbReference>
<dbReference type="PANTHER" id="PTHR21017">
    <property type="entry name" value="NIPSNAP-RELATED"/>
    <property type="match status" value="1"/>
</dbReference>
<dbReference type="InterPro" id="IPR051557">
    <property type="entry name" value="NipSnap_domain"/>
</dbReference>
<dbReference type="InterPro" id="IPR011008">
    <property type="entry name" value="Dimeric_a/b-barrel"/>
</dbReference>